<dbReference type="EMBL" id="CP011541">
    <property type="protein sequence ID" value="AKK03070.1"/>
    <property type="molecule type" value="Genomic_DNA"/>
</dbReference>
<dbReference type="OrthoDB" id="273614at2"/>
<dbReference type="AlphaFoldDB" id="A0A0G3GR58"/>
<gene>
    <name evidence="1" type="ORF">CEPID_06045</name>
</gene>
<dbReference type="KEGG" id="cei:CEPID_06045"/>
<sequence>MIPIPTTYREFYPELCEIIDYGQRFIEDAAWDAYSQMLDGEEEGAVESLVSQLVNNGHGIPPHLCEWAEGYFLEGDHRVIDKLRSIRGHTD</sequence>
<dbReference type="STRING" id="1050174.CEPID_06045"/>
<evidence type="ECO:0000313" key="1">
    <source>
        <dbReference type="EMBL" id="AKK03070.1"/>
    </source>
</evidence>
<name>A0A0G3GR58_9CORY</name>
<dbReference type="RefSeq" id="WP_047240154.1">
    <property type="nucleotide sequence ID" value="NZ_CP011541.1"/>
</dbReference>
<organism evidence="1 2">
    <name type="scientific">Corynebacterium epidermidicanis</name>
    <dbReference type="NCBI Taxonomy" id="1050174"/>
    <lineage>
        <taxon>Bacteria</taxon>
        <taxon>Bacillati</taxon>
        <taxon>Actinomycetota</taxon>
        <taxon>Actinomycetes</taxon>
        <taxon>Mycobacteriales</taxon>
        <taxon>Corynebacteriaceae</taxon>
        <taxon>Corynebacterium</taxon>
    </lineage>
</organism>
<reference evidence="1 2" key="1">
    <citation type="submission" date="2015-05" db="EMBL/GenBank/DDBJ databases">
        <title>Complete genome sequence of Corynebacterium epidermidicanis DSM 45586, isolated from the skin of a dog suffering from pruritus.</title>
        <authorList>
            <person name="Ruckert C."/>
            <person name="Albersmeier A."/>
            <person name="Winkler A."/>
            <person name="Tauch A."/>
        </authorList>
    </citation>
    <scope>NUCLEOTIDE SEQUENCE [LARGE SCALE GENOMIC DNA]</scope>
    <source>
        <strain evidence="1 2">DSM 45586</strain>
    </source>
</reference>
<evidence type="ECO:0000313" key="2">
    <source>
        <dbReference type="Proteomes" id="UP000035368"/>
    </source>
</evidence>
<proteinExistence type="predicted"/>
<protein>
    <submittedName>
        <fullName evidence="1">Uncharacterized protein</fullName>
    </submittedName>
</protein>
<dbReference type="PATRIC" id="fig|1050174.4.peg.1223"/>
<keyword evidence="2" id="KW-1185">Reference proteome</keyword>
<accession>A0A0G3GR58</accession>
<dbReference type="Proteomes" id="UP000035368">
    <property type="component" value="Chromosome"/>
</dbReference>